<dbReference type="EMBL" id="ASSY01000009">
    <property type="protein sequence ID" value="EOS50249.1"/>
    <property type="molecule type" value="Genomic_DNA"/>
</dbReference>
<dbReference type="InterPro" id="IPR008271">
    <property type="entry name" value="Ser/Thr_kinase_AS"/>
</dbReference>
<evidence type="ECO:0000256" key="11">
    <source>
        <dbReference type="SAM" id="Phobius"/>
    </source>
</evidence>
<feature type="compositionally biased region" description="Low complexity" evidence="10">
    <location>
        <begin position="649"/>
        <end position="662"/>
    </location>
</feature>
<dbReference type="PROSITE" id="PS50011">
    <property type="entry name" value="PROTEIN_KINASE_DOM"/>
    <property type="match status" value="1"/>
</dbReference>
<dbReference type="Proteomes" id="UP000014204">
    <property type="component" value="Unassembled WGS sequence"/>
</dbReference>
<evidence type="ECO:0000256" key="7">
    <source>
        <dbReference type="ARBA" id="ARBA00047899"/>
    </source>
</evidence>
<keyword evidence="11" id="KW-0812">Transmembrane</keyword>
<sequence>MTGQGTMTGKVFNGRYEIKDRIGIGGMAEVYRAQDSTLGRVVAVKVMLPQFAADPSFTQRFRQEAASAANLQSPYIVNVYDWGHDDDTYFIVMEFVRGSDLKTAIQQRGAINQRKAAEIGSQVCQALTVAHNQDIIHRDIKPQNIMVQPDGNVKVMDFGIARAKNSVNDKTSAVLGTAHYISPEQAQGKDLTAASDIYSLGIVLYEAATGKLPFDGPDAVSVAMQQVKDEPTPPSAINPDIDPDLEDIIMVALAKNPQARFATANDMRMALNDYLAGRPVTLPGGAGFTSARTQMIGAPVGVNTAAATAVMGGVAPVDGTQAMPVMHGGATSPSATGSFQATSYRDSHTAPKSKKPLIIAIAAVLAVALIAGIAFALAGGGATGEMVDVPNVTGKTQPEAKSELERAGFELGVVSSTFDENVEPGLVISQDPTGKAAKGSKVNLVLSQGDETVSVPDFYKMTPDQAKAAAEEVGLKAVERESGYSDSVEDGHIMDQSPSAGSSVAKGTEIEYVVSRGTELVQAPNVIGSTEEEAKSKLQAEGFGVDVRHDYSDKDKGTVFKQDPLNDKVKPGSTVKITVSDGPEENEVPDVSSGNMSESKATSTLKNAGFKVSTDSAYSSSVPKGNVISQSPSGGTAVPGSTVTIVISDGPEPTQEPTTPTTPDEPEPTPTPSPDDTDPGADTPDDPDDAQAPAN</sequence>
<dbReference type="GO" id="GO:0004674">
    <property type="term" value="F:protein serine/threonine kinase activity"/>
    <property type="evidence" value="ECO:0007669"/>
    <property type="project" value="UniProtKB-KW"/>
</dbReference>
<dbReference type="InterPro" id="IPR000719">
    <property type="entry name" value="Prot_kinase_dom"/>
</dbReference>
<keyword evidence="2" id="KW-0723">Serine/threonine-protein kinase</keyword>
<name>R9KUM8_9ACTN</name>
<keyword evidence="15" id="KW-1185">Reference proteome</keyword>
<feature type="transmembrane region" description="Helical" evidence="11">
    <location>
        <begin position="357"/>
        <end position="378"/>
    </location>
</feature>
<dbReference type="PATRIC" id="fig|1235794.3.peg.1852"/>
<keyword evidence="11" id="KW-1133">Transmembrane helix</keyword>
<protein>
    <recommendedName>
        <fullName evidence="1">non-specific serine/threonine protein kinase</fullName>
        <ecNumber evidence="1">2.7.11.1</ecNumber>
    </recommendedName>
</protein>
<proteinExistence type="predicted"/>
<dbReference type="EC" id="2.7.11.1" evidence="1"/>
<feature type="compositionally biased region" description="Polar residues" evidence="10">
    <location>
        <begin position="613"/>
        <end position="645"/>
    </location>
</feature>
<comment type="caution">
    <text evidence="14">The sequence shown here is derived from an EMBL/GenBank/DDBJ whole genome shotgun (WGS) entry which is preliminary data.</text>
</comment>
<dbReference type="Gene3D" id="3.30.200.20">
    <property type="entry name" value="Phosphorylase Kinase, domain 1"/>
    <property type="match status" value="1"/>
</dbReference>
<keyword evidence="6 9" id="KW-0067">ATP-binding</keyword>
<evidence type="ECO:0000313" key="14">
    <source>
        <dbReference type="EMBL" id="EOS50249.1"/>
    </source>
</evidence>
<organism evidence="14 15">
    <name type="scientific">Adlercreutzia caecimuris B7</name>
    <dbReference type="NCBI Taxonomy" id="1235794"/>
    <lineage>
        <taxon>Bacteria</taxon>
        <taxon>Bacillati</taxon>
        <taxon>Actinomycetota</taxon>
        <taxon>Coriobacteriia</taxon>
        <taxon>Eggerthellales</taxon>
        <taxon>Eggerthellaceae</taxon>
        <taxon>Adlercreutzia</taxon>
    </lineage>
</organism>
<evidence type="ECO:0000256" key="9">
    <source>
        <dbReference type="PROSITE-ProRule" id="PRU10141"/>
    </source>
</evidence>
<dbReference type="InterPro" id="IPR017441">
    <property type="entry name" value="Protein_kinase_ATP_BS"/>
</dbReference>
<evidence type="ECO:0000256" key="5">
    <source>
        <dbReference type="ARBA" id="ARBA00022777"/>
    </source>
</evidence>
<dbReference type="HOGENOM" id="CLU_000288_135_2_11"/>
<dbReference type="SMART" id="SM00740">
    <property type="entry name" value="PASTA"/>
    <property type="match status" value="4"/>
</dbReference>
<dbReference type="eggNOG" id="COG0515">
    <property type="taxonomic scope" value="Bacteria"/>
</dbReference>
<dbReference type="PROSITE" id="PS00107">
    <property type="entry name" value="PROTEIN_KINASE_ATP"/>
    <property type="match status" value="1"/>
</dbReference>
<dbReference type="CDD" id="cd14014">
    <property type="entry name" value="STKc_PknB_like"/>
    <property type="match status" value="1"/>
</dbReference>
<dbReference type="GO" id="GO:0005524">
    <property type="term" value="F:ATP binding"/>
    <property type="evidence" value="ECO:0007669"/>
    <property type="project" value="UniProtKB-UniRule"/>
</dbReference>
<dbReference type="FunFam" id="1.10.510.10:FF:000021">
    <property type="entry name" value="Serine/threonine protein kinase"/>
    <property type="match status" value="1"/>
</dbReference>
<evidence type="ECO:0000313" key="15">
    <source>
        <dbReference type="Proteomes" id="UP000014204"/>
    </source>
</evidence>
<evidence type="ECO:0000256" key="10">
    <source>
        <dbReference type="SAM" id="MobiDB-lite"/>
    </source>
</evidence>
<evidence type="ECO:0000256" key="1">
    <source>
        <dbReference type="ARBA" id="ARBA00012513"/>
    </source>
</evidence>
<dbReference type="PROSITE" id="PS51178">
    <property type="entry name" value="PASTA"/>
    <property type="match status" value="4"/>
</dbReference>
<feature type="domain" description="PASTA" evidence="13">
    <location>
        <begin position="517"/>
        <end position="581"/>
    </location>
</feature>
<gene>
    <name evidence="14" type="ORF">C811_01874</name>
</gene>
<feature type="region of interest" description="Disordered" evidence="10">
    <location>
        <begin position="579"/>
        <end position="695"/>
    </location>
</feature>
<feature type="domain" description="PASTA" evidence="13">
    <location>
        <begin position="449"/>
        <end position="516"/>
    </location>
</feature>
<feature type="binding site" evidence="9">
    <location>
        <position position="45"/>
    </location>
    <ligand>
        <name>ATP</name>
        <dbReference type="ChEBI" id="CHEBI:30616"/>
    </ligand>
</feature>
<feature type="domain" description="PASTA" evidence="13">
    <location>
        <begin position="582"/>
        <end position="649"/>
    </location>
</feature>
<evidence type="ECO:0000256" key="4">
    <source>
        <dbReference type="ARBA" id="ARBA00022741"/>
    </source>
</evidence>
<keyword evidence="5" id="KW-0418">Kinase</keyword>
<comment type="catalytic activity">
    <reaction evidence="7">
        <text>L-threonyl-[protein] + ATP = O-phospho-L-threonyl-[protein] + ADP + H(+)</text>
        <dbReference type="Rhea" id="RHEA:46608"/>
        <dbReference type="Rhea" id="RHEA-COMP:11060"/>
        <dbReference type="Rhea" id="RHEA-COMP:11605"/>
        <dbReference type="ChEBI" id="CHEBI:15378"/>
        <dbReference type="ChEBI" id="CHEBI:30013"/>
        <dbReference type="ChEBI" id="CHEBI:30616"/>
        <dbReference type="ChEBI" id="CHEBI:61977"/>
        <dbReference type="ChEBI" id="CHEBI:456216"/>
        <dbReference type="EC" id="2.7.11.1"/>
    </reaction>
</comment>
<evidence type="ECO:0000259" key="12">
    <source>
        <dbReference type="PROSITE" id="PS50011"/>
    </source>
</evidence>
<dbReference type="Pfam" id="PF00069">
    <property type="entry name" value="Pkinase"/>
    <property type="match status" value="1"/>
</dbReference>
<evidence type="ECO:0000259" key="13">
    <source>
        <dbReference type="PROSITE" id="PS51178"/>
    </source>
</evidence>
<keyword evidence="4 9" id="KW-0547">Nucleotide-binding</keyword>
<feature type="compositionally biased region" description="Polar residues" evidence="10">
    <location>
        <begin position="592"/>
        <end position="606"/>
    </location>
</feature>
<dbReference type="AlphaFoldDB" id="R9KUM8"/>
<accession>R9KUM8</accession>
<dbReference type="Gene3D" id="3.30.10.20">
    <property type="match status" value="4"/>
</dbReference>
<dbReference type="SMART" id="SM00220">
    <property type="entry name" value="S_TKc"/>
    <property type="match status" value="1"/>
</dbReference>
<dbReference type="GO" id="GO:0045717">
    <property type="term" value="P:negative regulation of fatty acid biosynthetic process"/>
    <property type="evidence" value="ECO:0007669"/>
    <property type="project" value="UniProtKB-ARBA"/>
</dbReference>
<dbReference type="PANTHER" id="PTHR43289">
    <property type="entry name" value="MITOGEN-ACTIVATED PROTEIN KINASE KINASE KINASE 20-RELATED"/>
    <property type="match status" value="1"/>
</dbReference>
<dbReference type="InterPro" id="IPR005543">
    <property type="entry name" value="PASTA_dom"/>
</dbReference>
<dbReference type="FunFam" id="3.30.200.20:FF:000035">
    <property type="entry name" value="Serine/threonine protein kinase Stk1"/>
    <property type="match status" value="1"/>
</dbReference>
<dbReference type="PROSITE" id="PS00108">
    <property type="entry name" value="PROTEIN_KINASE_ST"/>
    <property type="match status" value="1"/>
</dbReference>
<dbReference type="SUPFAM" id="SSF56112">
    <property type="entry name" value="Protein kinase-like (PK-like)"/>
    <property type="match status" value="1"/>
</dbReference>
<evidence type="ECO:0000256" key="2">
    <source>
        <dbReference type="ARBA" id="ARBA00022527"/>
    </source>
</evidence>
<dbReference type="Gene3D" id="1.10.510.10">
    <property type="entry name" value="Transferase(Phosphotransferase) domain 1"/>
    <property type="match status" value="1"/>
</dbReference>
<feature type="compositionally biased region" description="Acidic residues" evidence="10">
    <location>
        <begin position="675"/>
        <end position="689"/>
    </location>
</feature>
<dbReference type="NCBIfam" id="NF033483">
    <property type="entry name" value="PknB_PASTA_kin"/>
    <property type="match status" value="1"/>
</dbReference>
<evidence type="ECO:0000256" key="3">
    <source>
        <dbReference type="ARBA" id="ARBA00022679"/>
    </source>
</evidence>
<feature type="compositionally biased region" description="Basic and acidic residues" evidence="10">
    <location>
        <begin position="481"/>
        <end position="493"/>
    </location>
</feature>
<feature type="domain" description="Protein kinase" evidence="12">
    <location>
        <begin position="16"/>
        <end position="275"/>
    </location>
</feature>
<feature type="domain" description="PASTA" evidence="13">
    <location>
        <begin position="383"/>
        <end position="448"/>
    </location>
</feature>
<dbReference type="CDD" id="cd06577">
    <property type="entry name" value="PASTA_pknB"/>
    <property type="match status" value="4"/>
</dbReference>
<dbReference type="PANTHER" id="PTHR43289:SF34">
    <property type="entry name" value="SERINE_THREONINE-PROTEIN KINASE YBDM-RELATED"/>
    <property type="match status" value="1"/>
</dbReference>
<dbReference type="Pfam" id="PF03793">
    <property type="entry name" value="PASTA"/>
    <property type="match status" value="4"/>
</dbReference>
<keyword evidence="11" id="KW-0472">Membrane</keyword>
<dbReference type="InterPro" id="IPR011009">
    <property type="entry name" value="Kinase-like_dom_sf"/>
</dbReference>
<keyword evidence="3" id="KW-0808">Transferase</keyword>
<evidence type="ECO:0000256" key="6">
    <source>
        <dbReference type="ARBA" id="ARBA00022840"/>
    </source>
</evidence>
<reference evidence="14 15" key="1">
    <citation type="submission" date="2013-04" db="EMBL/GenBank/DDBJ databases">
        <title>The Genome Sequence of Enterorhabdus caecimuris B7.</title>
        <authorList>
            <consortium name="The Broad Institute Genomics Platform"/>
            <consortium name="The Broad Institute Genome Sequencing Center for Infectious Disease"/>
            <person name="Earl A."/>
            <person name="Xavier R."/>
            <person name="Elson C."/>
            <person name="Duck W."/>
            <person name="Walker B."/>
            <person name="Young S."/>
            <person name="Zeng Q."/>
            <person name="Gargeya S."/>
            <person name="Fitzgerald M."/>
            <person name="Haas B."/>
            <person name="Abouelleil A."/>
            <person name="Allen A.W."/>
            <person name="Alvarado L."/>
            <person name="Arachchi H.M."/>
            <person name="Berlin A.M."/>
            <person name="Chapman S.B."/>
            <person name="Gainer-Dewar J."/>
            <person name="Goldberg J."/>
            <person name="Griggs A."/>
            <person name="Gujja S."/>
            <person name="Hansen M."/>
            <person name="Howarth C."/>
            <person name="Imamovic A."/>
            <person name="Ireland A."/>
            <person name="Larimer J."/>
            <person name="McCowan C."/>
            <person name="Murphy C."/>
            <person name="Pearson M."/>
            <person name="Poon T.W."/>
            <person name="Priest M."/>
            <person name="Roberts A."/>
            <person name="Saif S."/>
            <person name="Shea T."/>
            <person name="Sisk P."/>
            <person name="Sykes S."/>
            <person name="Wortman J."/>
            <person name="Nusbaum C."/>
            <person name="Birren B."/>
        </authorList>
    </citation>
    <scope>NUCLEOTIDE SEQUENCE [LARGE SCALE GENOMIC DNA]</scope>
    <source>
        <strain evidence="14 15">B7</strain>
    </source>
</reference>
<dbReference type="STRING" id="1235794.C811_01874"/>
<feature type="region of interest" description="Disordered" evidence="10">
    <location>
        <begin position="481"/>
        <end position="505"/>
    </location>
</feature>
<comment type="catalytic activity">
    <reaction evidence="8">
        <text>L-seryl-[protein] + ATP = O-phospho-L-seryl-[protein] + ADP + H(+)</text>
        <dbReference type="Rhea" id="RHEA:17989"/>
        <dbReference type="Rhea" id="RHEA-COMP:9863"/>
        <dbReference type="Rhea" id="RHEA-COMP:11604"/>
        <dbReference type="ChEBI" id="CHEBI:15378"/>
        <dbReference type="ChEBI" id="CHEBI:29999"/>
        <dbReference type="ChEBI" id="CHEBI:30616"/>
        <dbReference type="ChEBI" id="CHEBI:83421"/>
        <dbReference type="ChEBI" id="CHEBI:456216"/>
        <dbReference type="EC" id="2.7.11.1"/>
    </reaction>
</comment>
<dbReference type="eggNOG" id="COG2815">
    <property type="taxonomic scope" value="Bacteria"/>
</dbReference>
<evidence type="ECO:0000256" key="8">
    <source>
        <dbReference type="ARBA" id="ARBA00048679"/>
    </source>
</evidence>